<keyword evidence="8" id="KW-0548">Nucleotidyltransferase</keyword>
<evidence type="ECO:0000256" key="13">
    <source>
        <dbReference type="ARBA" id="ARBA00032494"/>
    </source>
</evidence>
<comment type="caution">
    <text evidence="16">The sequence shown here is derived from an EMBL/GenBank/DDBJ whole genome shotgun (WGS) entry which is preliminary data.</text>
</comment>
<keyword evidence="6" id="KW-0021">Allosteric enzyme</keyword>
<keyword evidence="9" id="KW-0547">Nucleotide-binding</keyword>
<gene>
    <name evidence="16" type="ORF">Ahy_B09g097418</name>
</gene>
<dbReference type="EC" id="2.7.7.27" evidence="5"/>
<feature type="region of interest" description="Disordered" evidence="14">
    <location>
        <begin position="1"/>
        <end position="23"/>
    </location>
</feature>
<comment type="similarity">
    <text evidence="4">Belongs to the bacterial/plant glucose-1-phosphate adenylyltransferase family.</text>
</comment>
<comment type="pathway">
    <text evidence="3">Glycan biosynthesis; starch biosynthesis.</text>
</comment>
<dbReference type="Proteomes" id="UP000289738">
    <property type="component" value="Chromosome B09"/>
</dbReference>
<feature type="domain" description="Nucleotidyl transferase" evidence="15">
    <location>
        <begin position="65"/>
        <end position="198"/>
    </location>
</feature>
<evidence type="ECO:0000256" key="1">
    <source>
        <dbReference type="ARBA" id="ARBA00000956"/>
    </source>
</evidence>
<dbReference type="EMBL" id="SDMP01000019">
    <property type="protein sequence ID" value="RYQ91519.1"/>
    <property type="molecule type" value="Genomic_DNA"/>
</dbReference>
<evidence type="ECO:0000256" key="14">
    <source>
        <dbReference type="SAM" id="MobiDB-lite"/>
    </source>
</evidence>
<feature type="compositionally biased region" description="Low complexity" evidence="14">
    <location>
        <begin position="11"/>
        <end position="20"/>
    </location>
</feature>
<keyword evidence="7" id="KW-0808">Transferase</keyword>
<evidence type="ECO:0000256" key="8">
    <source>
        <dbReference type="ARBA" id="ARBA00022695"/>
    </source>
</evidence>
<evidence type="ECO:0000256" key="6">
    <source>
        <dbReference type="ARBA" id="ARBA00022533"/>
    </source>
</evidence>
<evidence type="ECO:0000256" key="7">
    <source>
        <dbReference type="ARBA" id="ARBA00022679"/>
    </source>
</evidence>
<proteinExistence type="inferred from homology"/>
<evidence type="ECO:0000256" key="11">
    <source>
        <dbReference type="ARBA" id="ARBA00030645"/>
    </source>
</evidence>
<evidence type="ECO:0000256" key="9">
    <source>
        <dbReference type="ARBA" id="ARBA00022741"/>
    </source>
</evidence>
<evidence type="ECO:0000256" key="2">
    <source>
        <dbReference type="ARBA" id="ARBA00002231"/>
    </source>
</evidence>
<dbReference type="GO" id="GO:0005978">
    <property type="term" value="P:glycogen biosynthetic process"/>
    <property type="evidence" value="ECO:0007669"/>
    <property type="project" value="InterPro"/>
</dbReference>
<comment type="function">
    <text evidence="2">This protein plays a role in synthesis of starch. It catalyzes the synthesis of the activated glycosyl donor, ADP-glucose from Glc-1-P and ATP.</text>
</comment>
<reference evidence="16 17" key="1">
    <citation type="submission" date="2019-01" db="EMBL/GenBank/DDBJ databases">
        <title>Sequencing of cultivated peanut Arachis hypogaea provides insights into genome evolution and oil improvement.</title>
        <authorList>
            <person name="Chen X."/>
        </authorList>
    </citation>
    <scope>NUCLEOTIDE SEQUENCE [LARGE SCALE GENOMIC DNA]</scope>
    <source>
        <strain evidence="17">cv. Fuhuasheng</strain>
        <tissue evidence="16">Leaves</tissue>
    </source>
</reference>
<dbReference type="InterPro" id="IPR005835">
    <property type="entry name" value="NTP_transferase_dom"/>
</dbReference>
<evidence type="ECO:0000313" key="17">
    <source>
        <dbReference type="Proteomes" id="UP000289738"/>
    </source>
</evidence>
<evidence type="ECO:0000256" key="10">
    <source>
        <dbReference type="ARBA" id="ARBA00022922"/>
    </source>
</evidence>
<dbReference type="STRING" id="3818.A0A444XP76"/>
<dbReference type="InterPro" id="IPR011831">
    <property type="entry name" value="ADP-Glc_PPase"/>
</dbReference>
<protein>
    <recommendedName>
        <fullName evidence="5">glucose-1-phosphate adenylyltransferase</fullName>
        <ecNumber evidence="5">2.7.7.27</ecNumber>
    </recommendedName>
    <alternativeName>
        <fullName evidence="13">ADP-glucose pyrophosphorylase</fullName>
    </alternativeName>
    <alternativeName>
        <fullName evidence="12">ADP-glucose synthase</fullName>
    </alternativeName>
    <alternativeName>
        <fullName evidence="11">Alpha-D-glucose-1-phosphate adenyl transferase</fullName>
    </alternativeName>
</protein>
<sequence length="224" mass="24421">MDDSLPPPFISLPSSSPPSSVAGGVMNGDCGVSEFSLTSQSDNLIQIVEVKALGQGRGFDIDLVNKVYILTQFNLASINRHIARAYNSGTGVTFGDGYVEVLVATQTPGEAGKRWFQGTADDPRSKDIEDVLILSEDHLYRMDYMDFVQNHCESGVDITLFCLPMDDSRASDFGLMKIDDKGRILSFSEKSKGEDLKAMVITHVCAAFYILGVSRIRFTANTAS</sequence>
<name>A0A444XP76_ARAHY</name>
<keyword evidence="10" id="KW-0750">Starch biosynthesis</keyword>
<dbReference type="PANTHER" id="PTHR43523:SF12">
    <property type="entry name" value="GLUCOSE-1-PHOSPHATE ADENYLYLTRANSFERASE LARGE SUBUNIT 1, CHLOROPLASTIC-RELATED"/>
    <property type="match status" value="1"/>
</dbReference>
<feature type="compositionally biased region" description="Pro residues" evidence="14">
    <location>
        <begin position="1"/>
        <end position="10"/>
    </location>
</feature>
<dbReference type="GO" id="GO:0019252">
    <property type="term" value="P:starch biosynthetic process"/>
    <property type="evidence" value="ECO:0007669"/>
    <property type="project" value="UniProtKB-KW"/>
</dbReference>
<dbReference type="PANTHER" id="PTHR43523">
    <property type="entry name" value="GLUCOSE-1-PHOSPHATE ADENYLYLTRANSFERASE-RELATED"/>
    <property type="match status" value="1"/>
</dbReference>
<evidence type="ECO:0000256" key="3">
    <source>
        <dbReference type="ARBA" id="ARBA00004727"/>
    </source>
</evidence>
<accession>A0A444XP76</accession>
<evidence type="ECO:0000313" key="16">
    <source>
        <dbReference type="EMBL" id="RYQ91519.1"/>
    </source>
</evidence>
<keyword evidence="17" id="KW-1185">Reference proteome</keyword>
<organism evidence="16 17">
    <name type="scientific">Arachis hypogaea</name>
    <name type="common">Peanut</name>
    <dbReference type="NCBI Taxonomy" id="3818"/>
    <lineage>
        <taxon>Eukaryota</taxon>
        <taxon>Viridiplantae</taxon>
        <taxon>Streptophyta</taxon>
        <taxon>Embryophyta</taxon>
        <taxon>Tracheophyta</taxon>
        <taxon>Spermatophyta</taxon>
        <taxon>Magnoliopsida</taxon>
        <taxon>eudicotyledons</taxon>
        <taxon>Gunneridae</taxon>
        <taxon>Pentapetalae</taxon>
        <taxon>rosids</taxon>
        <taxon>fabids</taxon>
        <taxon>Fabales</taxon>
        <taxon>Fabaceae</taxon>
        <taxon>Papilionoideae</taxon>
        <taxon>50 kb inversion clade</taxon>
        <taxon>dalbergioids sensu lato</taxon>
        <taxon>Dalbergieae</taxon>
        <taxon>Pterocarpus clade</taxon>
        <taxon>Arachis</taxon>
    </lineage>
</organism>
<evidence type="ECO:0000256" key="5">
    <source>
        <dbReference type="ARBA" id="ARBA00012460"/>
    </source>
</evidence>
<dbReference type="GO" id="GO:0000166">
    <property type="term" value="F:nucleotide binding"/>
    <property type="evidence" value="ECO:0007669"/>
    <property type="project" value="UniProtKB-KW"/>
</dbReference>
<dbReference type="GO" id="GO:0008878">
    <property type="term" value="F:glucose-1-phosphate adenylyltransferase activity"/>
    <property type="evidence" value="ECO:0007669"/>
    <property type="project" value="UniProtKB-EC"/>
</dbReference>
<dbReference type="Pfam" id="PF00483">
    <property type="entry name" value="NTP_transferase"/>
    <property type="match status" value="1"/>
</dbReference>
<evidence type="ECO:0000256" key="12">
    <source>
        <dbReference type="ARBA" id="ARBA00030817"/>
    </source>
</evidence>
<dbReference type="AlphaFoldDB" id="A0A444XP76"/>
<dbReference type="Gene3D" id="3.90.550.10">
    <property type="entry name" value="Spore Coat Polysaccharide Biosynthesis Protein SpsA, Chain A"/>
    <property type="match status" value="1"/>
</dbReference>
<dbReference type="InterPro" id="IPR029044">
    <property type="entry name" value="Nucleotide-diphossugar_trans"/>
</dbReference>
<evidence type="ECO:0000256" key="4">
    <source>
        <dbReference type="ARBA" id="ARBA00010443"/>
    </source>
</evidence>
<evidence type="ECO:0000259" key="15">
    <source>
        <dbReference type="Pfam" id="PF00483"/>
    </source>
</evidence>
<comment type="catalytic activity">
    <reaction evidence="1">
        <text>alpha-D-glucose 1-phosphate + ATP + H(+) = ADP-alpha-D-glucose + diphosphate</text>
        <dbReference type="Rhea" id="RHEA:12120"/>
        <dbReference type="ChEBI" id="CHEBI:15378"/>
        <dbReference type="ChEBI" id="CHEBI:30616"/>
        <dbReference type="ChEBI" id="CHEBI:33019"/>
        <dbReference type="ChEBI" id="CHEBI:57498"/>
        <dbReference type="ChEBI" id="CHEBI:58601"/>
        <dbReference type="EC" id="2.7.7.27"/>
    </reaction>
</comment>
<dbReference type="SUPFAM" id="SSF53448">
    <property type="entry name" value="Nucleotide-diphospho-sugar transferases"/>
    <property type="match status" value="1"/>
</dbReference>